<dbReference type="InterPro" id="IPR036291">
    <property type="entry name" value="NAD(P)-bd_dom_sf"/>
</dbReference>
<evidence type="ECO:0000259" key="2">
    <source>
        <dbReference type="SMART" id="SM00829"/>
    </source>
</evidence>
<dbReference type="SMART" id="SM00829">
    <property type="entry name" value="PKS_ER"/>
    <property type="match status" value="1"/>
</dbReference>
<dbReference type="Pfam" id="PF08240">
    <property type="entry name" value="ADH_N"/>
    <property type="match status" value="1"/>
</dbReference>
<dbReference type="SUPFAM" id="SSF50129">
    <property type="entry name" value="GroES-like"/>
    <property type="match status" value="1"/>
</dbReference>
<dbReference type="PROSITE" id="PS01162">
    <property type="entry name" value="QOR_ZETA_CRYSTAL"/>
    <property type="match status" value="1"/>
</dbReference>
<dbReference type="EC" id="1.6.5.5" evidence="3"/>
<dbReference type="InterPro" id="IPR011032">
    <property type="entry name" value="GroES-like_sf"/>
</dbReference>
<dbReference type="InterPro" id="IPR002364">
    <property type="entry name" value="Quin_OxRdtase/zeta-crystal_CS"/>
</dbReference>
<dbReference type="PANTHER" id="PTHR44013:SF1">
    <property type="entry name" value="ZINC-TYPE ALCOHOL DEHYDROGENASE-LIKE PROTEIN C16A3.02C"/>
    <property type="match status" value="1"/>
</dbReference>
<dbReference type="Proteomes" id="UP000681526">
    <property type="component" value="Unassembled WGS sequence"/>
</dbReference>
<accession>A0ABN7RPE2</accession>
<evidence type="ECO:0000313" key="4">
    <source>
        <dbReference type="Proteomes" id="UP000681526"/>
    </source>
</evidence>
<reference evidence="3 4" key="1">
    <citation type="submission" date="2021-04" db="EMBL/GenBank/DDBJ databases">
        <authorList>
            <person name="Rakotoarivonina H."/>
        </authorList>
    </citation>
    <scope>NUCLEOTIDE SEQUENCE [LARGE SCALE GENOMIC DNA]</scope>
    <source>
        <strain evidence="3 4">XE</strain>
    </source>
</reference>
<dbReference type="CDD" id="cd05289">
    <property type="entry name" value="MDR_like_2"/>
    <property type="match status" value="1"/>
</dbReference>
<keyword evidence="3" id="KW-0449">Lipoprotein</keyword>
<proteinExistence type="predicted"/>
<dbReference type="PANTHER" id="PTHR44013">
    <property type="entry name" value="ZINC-TYPE ALCOHOL DEHYDROGENASE-LIKE PROTEIN C16A3.02C"/>
    <property type="match status" value="1"/>
</dbReference>
<sequence length="332" mass="35022">MSDGKMQAVVVREYGGPEVLRLEQIDRPVPGAGEALVKIRYASVIPLDWKIRSGSAHNVFPKTFPYVPGFYASGVIEALGPGVTDFKVGDRVFGAFDGAYAEYGVAPAVRPDGAENPEGAVPAKALVKMPDGLSFEDAAAIRAGADAAWHALFAEGNLQAGQTVLIHAAAGGVGQFAVQLAKWKGARVIATCSAANADFVMSLGADEVIDYAKTAFAETVKDVDLVIDGVGGETQDRSWAVLKRGGVLVALTQPPSREQAEAHGVRATFNYGYPSYEQLLTIAQMIANETLKAKIDSVFPLGEADKAHAKSESGHGRGRILLRVGAEDERPS</sequence>
<dbReference type="SUPFAM" id="SSF51735">
    <property type="entry name" value="NAD(P)-binding Rossmann-fold domains"/>
    <property type="match status" value="1"/>
</dbReference>
<dbReference type="Pfam" id="PF13602">
    <property type="entry name" value="ADH_zinc_N_2"/>
    <property type="match status" value="1"/>
</dbReference>
<keyword evidence="4" id="KW-1185">Reference proteome</keyword>
<protein>
    <submittedName>
        <fullName evidence="3">Quinone oxidoreductase Qor</fullName>
        <ecNumber evidence="3">1.6.5.5</ecNumber>
    </submittedName>
</protein>
<name>A0ABN7RPE2_THEXY</name>
<dbReference type="InterPro" id="IPR052733">
    <property type="entry name" value="Chloroplast_QOR"/>
</dbReference>
<comment type="caution">
    <text evidence="3">The sequence shown here is derived from an EMBL/GenBank/DDBJ whole genome shotgun (WGS) entry which is preliminary data.</text>
</comment>
<dbReference type="InterPro" id="IPR020843">
    <property type="entry name" value="ER"/>
</dbReference>
<dbReference type="Gene3D" id="3.40.50.720">
    <property type="entry name" value="NAD(P)-binding Rossmann-like Domain"/>
    <property type="match status" value="1"/>
</dbReference>
<dbReference type="RefSeq" id="WP_213483335.1">
    <property type="nucleotide sequence ID" value="NZ_CAJRAY010000012.1"/>
</dbReference>
<evidence type="ECO:0000313" key="3">
    <source>
        <dbReference type="EMBL" id="CAG5078824.1"/>
    </source>
</evidence>
<gene>
    <name evidence="3" type="primary">txxe 502-qor2</name>
    <name evidence="3" type="ORF">TXXE_02570</name>
</gene>
<feature type="region of interest" description="Disordered" evidence="1">
    <location>
        <begin position="308"/>
        <end position="332"/>
    </location>
</feature>
<dbReference type="Gene3D" id="3.90.180.10">
    <property type="entry name" value="Medium-chain alcohol dehydrogenases, catalytic domain"/>
    <property type="match status" value="1"/>
</dbReference>
<feature type="domain" description="Enoyl reductase (ER)" evidence="2">
    <location>
        <begin position="15"/>
        <end position="322"/>
    </location>
</feature>
<keyword evidence="3" id="KW-0560">Oxidoreductase</keyword>
<dbReference type="InterPro" id="IPR013154">
    <property type="entry name" value="ADH-like_N"/>
</dbReference>
<evidence type="ECO:0000256" key="1">
    <source>
        <dbReference type="SAM" id="MobiDB-lite"/>
    </source>
</evidence>
<dbReference type="GO" id="GO:0003960">
    <property type="term" value="F:quinone reductase (NADPH) activity"/>
    <property type="evidence" value="ECO:0007669"/>
    <property type="project" value="UniProtKB-EC"/>
</dbReference>
<dbReference type="EMBL" id="CAJRAY010000012">
    <property type="protein sequence ID" value="CAG5078824.1"/>
    <property type="molecule type" value="Genomic_DNA"/>
</dbReference>
<organism evidence="3 4">
    <name type="scientific">Thermobacillus xylanilyticus</name>
    <dbReference type="NCBI Taxonomy" id="76633"/>
    <lineage>
        <taxon>Bacteria</taxon>
        <taxon>Bacillati</taxon>
        <taxon>Bacillota</taxon>
        <taxon>Bacilli</taxon>
        <taxon>Bacillales</taxon>
        <taxon>Paenibacillaceae</taxon>
        <taxon>Thermobacillus</taxon>
    </lineage>
</organism>